<evidence type="ECO:0000313" key="3">
    <source>
        <dbReference type="Proteomes" id="UP000695000"/>
    </source>
</evidence>
<keyword evidence="2" id="KW-0472">Membrane</keyword>
<evidence type="ECO:0000256" key="1">
    <source>
        <dbReference type="SAM" id="Coils"/>
    </source>
</evidence>
<sequence length="179" mass="20732">MLVFLFSIVLATASGVVLFLFLISGDFQKFRDRFVLDANGKPKPYIKLANPAEIDLQLDVLKFKLDRKQTDIESSKGRVIMAAESIQKLSNTSNEVKKYYVKLKEDIMKSEQDCRELQTQIDEFKRKQHILREQSRVYDKFGETVISEVNYDLSRLDSKNTVSDISTNSYYPYDDFSVS</sequence>
<organism evidence="3 4">
    <name type="scientific">Nicrophorus vespilloides</name>
    <name type="common">Boreal carrion beetle</name>
    <dbReference type="NCBI Taxonomy" id="110193"/>
    <lineage>
        <taxon>Eukaryota</taxon>
        <taxon>Metazoa</taxon>
        <taxon>Ecdysozoa</taxon>
        <taxon>Arthropoda</taxon>
        <taxon>Hexapoda</taxon>
        <taxon>Insecta</taxon>
        <taxon>Pterygota</taxon>
        <taxon>Neoptera</taxon>
        <taxon>Endopterygota</taxon>
        <taxon>Coleoptera</taxon>
        <taxon>Polyphaga</taxon>
        <taxon>Staphyliniformia</taxon>
        <taxon>Silphidae</taxon>
        <taxon>Nicrophorinae</taxon>
        <taxon>Nicrophorus</taxon>
    </lineage>
</organism>
<dbReference type="GeneID" id="108567447"/>
<name>A0ABM1N9C2_NICVS</name>
<keyword evidence="3" id="KW-1185">Reference proteome</keyword>
<dbReference type="RefSeq" id="XP_017783422.1">
    <property type="nucleotide sequence ID" value="XM_017927933.1"/>
</dbReference>
<keyword evidence="1" id="KW-0175">Coiled coil</keyword>
<evidence type="ECO:0000313" key="4">
    <source>
        <dbReference type="RefSeq" id="XP_017783422.1"/>
    </source>
</evidence>
<accession>A0ABM1N9C2</accession>
<feature type="coiled-coil region" evidence="1">
    <location>
        <begin position="100"/>
        <end position="134"/>
    </location>
</feature>
<reference evidence="4" key="1">
    <citation type="submission" date="2025-08" db="UniProtKB">
        <authorList>
            <consortium name="RefSeq"/>
        </authorList>
    </citation>
    <scope>IDENTIFICATION</scope>
    <source>
        <tissue evidence="4">Whole Larva</tissue>
    </source>
</reference>
<keyword evidence="2" id="KW-1133">Transmembrane helix</keyword>
<gene>
    <name evidence="4" type="primary">LOC108567447</name>
</gene>
<evidence type="ECO:0000256" key="2">
    <source>
        <dbReference type="SAM" id="Phobius"/>
    </source>
</evidence>
<dbReference type="Proteomes" id="UP000695000">
    <property type="component" value="Unplaced"/>
</dbReference>
<feature type="transmembrane region" description="Helical" evidence="2">
    <location>
        <begin position="6"/>
        <end position="23"/>
    </location>
</feature>
<keyword evidence="2" id="KW-0812">Transmembrane</keyword>
<protein>
    <submittedName>
        <fullName evidence="4">Uncharacterized protein LOC108567447</fullName>
    </submittedName>
</protein>
<proteinExistence type="predicted"/>